<evidence type="ECO:0000256" key="4">
    <source>
        <dbReference type="ARBA" id="ARBA00022544"/>
    </source>
</evidence>
<evidence type="ECO:0000256" key="2">
    <source>
        <dbReference type="ARBA" id="ARBA00007998"/>
    </source>
</evidence>
<feature type="transmembrane region" description="Helical" evidence="8">
    <location>
        <begin position="191"/>
        <end position="209"/>
    </location>
</feature>
<feature type="transmembrane region" description="Helical" evidence="8">
    <location>
        <begin position="91"/>
        <end position="112"/>
    </location>
</feature>
<dbReference type="InterPro" id="IPR004761">
    <property type="entry name" value="Spore_GerAB"/>
</dbReference>
<comment type="similarity">
    <text evidence="2">Belongs to the amino acid-polyamine-organocation (APC) superfamily. Spore germination protein (SGP) (TC 2.A.3.9) family.</text>
</comment>
<feature type="transmembrane region" description="Helical" evidence="8">
    <location>
        <begin position="271"/>
        <end position="293"/>
    </location>
</feature>
<keyword evidence="3" id="KW-0813">Transport</keyword>
<comment type="caution">
    <text evidence="9">The sequence shown here is derived from an EMBL/GenBank/DDBJ whole genome shotgun (WGS) entry which is preliminary data.</text>
</comment>
<dbReference type="RefSeq" id="WP_188387045.1">
    <property type="nucleotide sequence ID" value="NZ_BMFK01000001.1"/>
</dbReference>
<organism evidence="9 10">
    <name type="scientific">Priestia taiwanensis</name>
    <dbReference type="NCBI Taxonomy" id="1347902"/>
    <lineage>
        <taxon>Bacteria</taxon>
        <taxon>Bacillati</taxon>
        <taxon>Bacillota</taxon>
        <taxon>Bacilli</taxon>
        <taxon>Bacillales</taxon>
        <taxon>Bacillaceae</taxon>
        <taxon>Priestia</taxon>
    </lineage>
</organism>
<feature type="transmembrane region" description="Helical" evidence="8">
    <location>
        <begin position="46"/>
        <end position="64"/>
    </location>
</feature>
<dbReference type="Proteomes" id="UP000605259">
    <property type="component" value="Unassembled WGS sequence"/>
</dbReference>
<sequence length="370" mass="43134">MMTKQKIAPHLLFNSYLIVFIVSMVQIGIGVTAFQRPVFKHAQQDSWIPVIVAGIAAHISIYFITKTLEQFTDADLFDIHKEVFGKIMGNILNAIYVTYFSLVFVALLASIYEIIRTYIFFDIKIWVVAFMFITISMYCVFGGVRVIAGFCFLAFFCTMWMLFVLKYPLSNLKMVHYLPVFESSFEDLAKGTYQMVITVMGFEVLYFFYPYTKEKKKVRNYAFLGNLLSTLAYLYLMLLSIGFFSAQELEKNVWVSLNLFKVVHFPFLEQFQVIIISLVLILVAPNCITYLWLCSKGVKKIFGMKQKYAVYLLSVIFLLASLFFYKRPQINDFNKVVQAVMAVMAFIYPFFLFIYTKVYFRLKKNKEKST</sequence>
<keyword evidence="4" id="KW-0309">Germination</keyword>
<feature type="transmembrane region" description="Helical" evidence="8">
    <location>
        <begin position="308"/>
        <end position="325"/>
    </location>
</feature>
<feature type="transmembrane region" description="Helical" evidence="8">
    <location>
        <begin position="337"/>
        <end position="360"/>
    </location>
</feature>
<evidence type="ECO:0000256" key="6">
    <source>
        <dbReference type="ARBA" id="ARBA00022989"/>
    </source>
</evidence>
<evidence type="ECO:0000256" key="3">
    <source>
        <dbReference type="ARBA" id="ARBA00022448"/>
    </source>
</evidence>
<comment type="subcellular location">
    <subcellularLocation>
        <location evidence="1">Membrane</location>
        <topology evidence="1">Multi-pass membrane protein</topology>
    </subcellularLocation>
</comment>
<name>A0A917EN57_9BACI</name>
<evidence type="ECO:0000256" key="7">
    <source>
        <dbReference type="ARBA" id="ARBA00023136"/>
    </source>
</evidence>
<dbReference type="PANTHER" id="PTHR34975:SF2">
    <property type="entry name" value="SPORE GERMINATION PROTEIN A2"/>
    <property type="match status" value="1"/>
</dbReference>
<dbReference type="NCBIfam" id="TIGR00912">
    <property type="entry name" value="2A0309"/>
    <property type="match status" value="1"/>
</dbReference>
<feature type="transmembrane region" description="Helical" evidence="8">
    <location>
        <begin position="221"/>
        <end position="244"/>
    </location>
</feature>
<keyword evidence="6 8" id="KW-1133">Transmembrane helix</keyword>
<keyword evidence="10" id="KW-1185">Reference proteome</keyword>
<gene>
    <name evidence="9" type="primary">gerAB1</name>
    <name evidence="9" type="ORF">GCM10007140_07030</name>
</gene>
<evidence type="ECO:0000256" key="1">
    <source>
        <dbReference type="ARBA" id="ARBA00004141"/>
    </source>
</evidence>
<dbReference type="Pfam" id="PF03845">
    <property type="entry name" value="Spore_permease"/>
    <property type="match status" value="1"/>
</dbReference>
<dbReference type="EMBL" id="BMFK01000001">
    <property type="protein sequence ID" value="GGE59298.1"/>
    <property type="molecule type" value="Genomic_DNA"/>
</dbReference>
<reference evidence="9" key="2">
    <citation type="submission" date="2020-09" db="EMBL/GenBank/DDBJ databases">
        <authorList>
            <person name="Sun Q."/>
            <person name="Zhou Y."/>
        </authorList>
    </citation>
    <scope>NUCLEOTIDE SEQUENCE</scope>
    <source>
        <strain evidence="9">CGMCC 1.12698</strain>
    </source>
</reference>
<reference evidence="9" key="1">
    <citation type="journal article" date="2014" name="Int. J. Syst. Evol. Microbiol.">
        <title>Complete genome sequence of Corynebacterium casei LMG S-19264T (=DSM 44701T), isolated from a smear-ripened cheese.</title>
        <authorList>
            <consortium name="US DOE Joint Genome Institute (JGI-PGF)"/>
            <person name="Walter F."/>
            <person name="Albersmeier A."/>
            <person name="Kalinowski J."/>
            <person name="Ruckert C."/>
        </authorList>
    </citation>
    <scope>NUCLEOTIDE SEQUENCE</scope>
    <source>
        <strain evidence="9">CGMCC 1.12698</strain>
    </source>
</reference>
<evidence type="ECO:0000313" key="10">
    <source>
        <dbReference type="Proteomes" id="UP000605259"/>
    </source>
</evidence>
<keyword evidence="5 8" id="KW-0812">Transmembrane</keyword>
<evidence type="ECO:0000256" key="8">
    <source>
        <dbReference type="SAM" id="Phobius"/>
    </source>
</evidence>
<dbReference type="GO" id="GO:0009847">
    <property type="term" value="P:spore germination"/>
    <property type="evidence" value="ECO:0007669"/>
    <property type="project" value="InterPro"/>
</dbReference>
<feature type="transmembrane region" description="Helical" evidence="8">
    <location>
        <begin position="118"/>
        <end position="139"/>
    </location>
</feature>
<protein>
    <submittedName>
        <fullName evidence="9">Germination protein</fullName>
    </submittedName>
</protein>
<proteinExistence type="inferred from homology"/>
<feature type="transmembrane region" description="Helical" evidence="8">
    <location>
        <begin position="12"/>
        <end position="34"/>
    </location>
</feature>
<dbReference type="GO" id="GO:0016020">
    <property type="term" value="C:membrane"/>
    <property type="evidence" value="ECO:0007669"/>
    <property type="project" value="UniProtKB-SubCell"/>
</dbReference>
<accession>A0A917EN57</accession>
<dbReference type="PANTHER" id="PTHR34975">
    <property type="entry name" value="SPORE GERMINATION PROTEIN A2"/>
    <property type="match status" value="1"/>
</dbReference>
<evidence type="ECO:0000313" key="9">
    <source>
        <dbReference type="EMBL" id="GGE59298.1"/>
    </source>
</evidence>
<keyword evidence="7 8" id="KW-0472">Membrane</keyword>
<evidence type="ECO:0000256" key="5">
    <source>
        <dbReference type="ARBA" id="ARBA00022692"/>
    </source>
</evidence>
<feature type="transmembrane region" description="Helical" evidence="8">
    <location>
        <begin position="146"/>
        <end position="165"/>
    </location>
</feature>
<dbReference type="AlphaFoldDB" id="A0A917EN57"/>